<keyword evidence="3" id="KW-0998">Cell outer membrane</keyword>
<evidence type="ECO:0000256" key="1">
    <source>
        <dbReference type="ARBA" id="ARBA00004442"/>
    </source>
</evidence>
<feature type="signal peptide" evidence="6">
    <location>
        <begin position="1"/>
        <end position="21"/>
    </location>
</feature>
<dbReference type="PRINTS" id="PR01021">
    <property type="entry name" value="OMPADOMAIN"/>
</dbReference>
<feature type="region of interest" description="Disordered" evidence="5">
    <location>
        <begin position="176"/>
        <end position="213"/>
    </location>
</feature>
<dbReference type="InterPro" id="IPR006664">
    <property type="entry name" value="OMP_bac"/>
</dbReference>
<accession>A0A1G9TLH3</accession>
<protein>
    <submittedName>
        <fullName evidence="8">Outer membrane protein OmpA</fullName>
    </submittedName>
</protein>
<dbReference type="Pfam" id="PF00691">
    <property type="entry name" value="OmpA"/>
    <property type="match status" value="1"/>
</dbReference>
<keyword evidence="6" id="KW-0732">Signal</keyword>
<dbReference type="SUPFAM" id="SSF103088">
    <property type="entry name" value="OmpA-like"/>
    <property type="match status" value="1"/>
</dbReference>
<proteinExistence type="predicted"/>
<feature type="chain" id="PRO_5039727351" evidence="6">
    <location>
        <begin position="22"/>
        <end position="213"/>
    </location>
</feature>
<evidence type="ECO:0000256" key="5">
    <source>
        <dbReference type="SAM" id="MobiDB-lite"/>
    </source>
</evidence>
<dbReference type="PANTHER" id="PTHR30329:SF21">
    <property type="entry name" value="LIPOPROTEIN YIAD-RELATED"/>
    <property type="match status" value="1"/>
</dbReference>
<dbReference type="GO" id="GO:0009279">
    <property type="term" value="C:cell outer membrane"/>
    <property type="evidence" value="ECO:0007669"/>
    <property type="project" value="UniProtKB-SubCell"/>
</dbReference>
<sequence>MPVAAAVVVGAALVLSVGLDAVTSAPRALAVSATSAASASASASTTTRYVAPGVMPEAAEDVDTPVYSLELRSYDIEAPIGTLDGAASVVESEDRTTTTLSSDVNFETDSAELTERAHEVLDELIEDWRSDPPTKVTITGHTDSVDDDAYNQDLSERRAEAVRAYVVAQLPELTISAQGKGESEPIAAEENEDGSVSEEGRAANRRVEIVAER</sequence>
<gene>
    <name evidence="8" type="ORF">SAMN04487766_10343</name>
</gene>
<evidence type="ECO:0000256" key="4">
    <source>
        <dbReference type="PROSITE-ProRule" id="PRU00473"/>
    </source>
</evidence>
<evidence type="ECO:0000256" key="2">
    <source>
        <dbReference type="ARBA" id="ARBA00023136"/>
    </source>
</evidence>
<dbReference type="InterPro" id="IPR036737">
    <property type="entry name" value="OmpA-like_sf"/>
</dbReference>
<evidence type="ECO:0000259" key="7">
    <source>
        <dbReference type="PROSITE" id="PS51123"/>
    </source>
</evidence>
<organism evidence="8 9">
    <name type="scientific">Actinomyces ruminicola</name>
    <dbReference type="NCBI Taxonomy" id="332524"/>
    <lineage>
        <taxon>Bacteria</taxon>
        <taxon>Bacillati</taxon>
        <taxon>Actinomycetota</taxon>
        <taxon>Actinomycetes</taxon>
        <taxon>Actinomycetales</taxon>
        <taxon>Actinomycetaceae</taxon>
        <taxon>Actinomyces</taxon>
    </lineage>
</organism>
<dbReference type="InterPro" id="IPR050330">
    <property type="entry name" value="Bact_OuterMem_StrucFunc"/>
</dbReference>
<dbReference type="InterPro" id="IPR006665">
    <property type="entry name" value="OmpA-like"/>
</dbReference>
<dbReference type="PROSITE" id="PS51123">
    <property type="entry name" value="OMPA_2"/>
    <property type="match status" value="1"/>
</dbReference>
<name>A0A1G9TLH3_9ACTO</name>
<dbReference type="AlphaFoldDB" id="A0A1G9TLH3"/>
<comment type="subcellular location">
    <subcellularLocation>
        <location evidence="1">Cell outer membrane</location>
    </subcellularLocation>
</comment>
<evidence type="ECO:0000256" key="3">
    <source>
        <dbReference type="ARBA" id="ARBA00023237"/>
    </source>
</evidence>
<dbReference type="CDD" id="cd07185">
    <property type="entry name" value="OmpA_C-like"/>
    <property type="match status" value="1"/>
</dbReference>
<feature type="compositionally biased region" description="Basic and acidic residues" evidence="5">
    <location>
        <begin position="198"/>
        <end position="213"/>
    </location>
</feature>
<evidence type="ECO:0000313" key="9">
    <source>
        <dbReference type="Proteomes" id="UP000199671"/>
    </source>
</evidence>
<dbReference type="Gene3D" id="3.30.1330.60">
    <property type="entry name" value="OmpA-like domain"/>
    <property type="match status" value="1"/>
</dbReference>
<evidence type="ECO:0000256" key="6">
    <source>
        <dbReference type="SAM" id="SignalP"/>
    </source>
</evidence>
<evidence type="ECO:0000313" key="8">
    <source>
        <dbReference type="EMBL" id="SDM48418.1"/>
    </source>
</evidence>
<reference evidence="8 9" key="1">
    <citation type="submission" date="2016-10" db="EMBL/GenBank/DDBJ databases">
        <authorList>
            <person name="de Groot N.N."/>
        </authorList>
    </citation>
    <scope>NUCLEOTIDE SEQUENCE [LARGE SCALE GENOMIC DNA]</scope>
    <source>
        <strain evidence="8 9">KPR-7B</strain>
    </source>
</reference>
<dbReference type="EMBL" id="FNHU01000003">
    <property type="protein sequence ID" value="SDM48418.1"/>
    <property type="molecule type" value="Genomic_DNA"/>
</dbReference>
<dbReference type="Proteomes" id="UP000199671">
    <property type="component" value="Unassembled WGS sequence"/>
</dbReference>
<feature type="domain" description="OmpA-like" evidence="7">
    <location>
        <begin position="93"/>
        <end position="213"/>
    </location>
</feature>
<keyword evidence="2 4" id="KW-0472">Membrane</keyword>
<dbReference type="PANTHER" id="PTHR30329">
    <property type="entry name" value="STATOR ELEMENT OF FLAGELLAR MOTOR COMPLEX"/>
    <property type="match status" value="1"/>
</dbReference>
<feature type="compositionally biased region" description="Acidic residues" evidence="5">
    <location>
        <begin position="187"/>
        <end position="196"/>
    </location>
</feature>